<name>A0ABP1EH05_9FLAO</name>
<feature type="domain" description="Gliding motility protein SprA N-terminal" evidence="3">
    <location>
        <begin position="65"/>
        <end position="455"/>
    </location>
</feature>
<feature type="compositionally biased region" description="Polar residues" evidence="1">
    <location>
        <begin position="1166"/>
        <end position="1178"/>
    </location>
</feature>
<proteinExistence type="predicted"/>
<dbReference type="RefSeq" id="WP_348710516.1">
    <property type="nucleotide sequence ID" value="NZ_CAXIXY010000003.1"/>
</dbReference>
<feature type="signal peptide" evidence="2">
    <location>
        <begin position="1"/>
        <end position="23"/>
    </location>
</feature>
<dbReference type="Proteomes" id="UP001497416">
    <property type="component" value="Unassembled WGS sequence"/>
</dbReference>
<sequence>MRKHFRNRFFTALAILVSVVSFAQNSNNKDSIPAKKDSIPLKYNFNFNQKGHLFLNNPTDIQVRYDKSINKFVIVEKIGDYVIGTPIFLTPREYDKYKLKNDLKSYFREKVDAANPNKKGNDKKRKNLLPKYYVNSKFFENVFGGNEVEVIPTGQISIKLGGIYQNTENPQISVENQSSFTFDFDQQISASIQAKVGKRLQVTANYDTQSTFDFQNIIKVEYTPTEDDIIQKIDAGNVNLPIKNSLINGAQALFGVRADFQFGKTTIRTAFSQQNSQSRNVVAEGGAVIEPFELRVTDYDNDRHFFLSQYFRQNYSKALANYPLVSSPININRIEVWITNRNQNVTDFRSIVAFADLGESDLENMVSANLSTGVPQENYVDVVTNPVSVQNTPIPYNAVNDINDLLAVTTGGIRDVGTLDSSVPVEMVQGNDYSYLQNARKLQSNEYTLHPQLGFISLNRRLNDGEVLAVAYEYTVVGANNNETIFKVGEFSNDGINAPANIAVKLLRSEILTTKREVGTNNPPTFIPAPTWRLMMKNVYALGAYPLRQEGFRFELLYRDDETGILQNTLQNAQQIDLQNRTLINLFNIDKLDQSQFKVDGGDGFFDFVEGITVNSSKGLIYFPEAEPFGIDLEGKVTNPIDQDKYLFNDLYLTTKIQAKNEFQNKDKFFLKGYFKSETSRGISLGAFNIPRGSVRVSAGGRTLVEGVDYVVDYQLGRVTILDPGLEASGVPINASVENNTFFNQQRKTFLGIDVEHKIKENFILGATFLNVSERPITPKVNFGAEPIDNIMLGFNLDFSSEVPYFTKLANKLPFVETDAPSNISVRADMAYLLPGSPSGIDVNGTATSYLDDFEATQIPINLNAPQQWFLASSPLSQDFAEATDDPRYNFKRGKISWYSIDQLFYSNSTNRPSNINDIELSRNEVRQISFSELFPNTDLDITQLNLVRTLDLAYFPNERGPYNFNTEATELNADGTFTNPGENWGGIMRALTTTNNFEQANVEYIQFWLMDPYEGYSITEAEGLPAGIDPQNPINQGKLFINLGNISEDILRDSQKQFENGLPTTQNPAPQVDTNMGTIPRNPSILYAFSADPDERTQQDIGLDGLSDSQERSLIDRINADPSLPINIDVSRLNIDDISGDNFQFFRGSELDAANASVISRYKNYNGTEGNSPTTDQSGEDFPTSGSTYPDTEDLNRDQTMNPVSSYFEYEVSLNRNDLVKGSNFIVDVKSEPITLPNGESRSTTWYQFRIPVRNGFSQAVGGITDFNSIRFMRMYLTEFNMPVVMRFAELELVRGDWRRYTRTLDPTVPEEDLDNAQLNNFEVGVVSIEQNDDRYELPPGITREQLQGTNRIQRQNEQSSTITVNDLPPGKARAIFKNISIDLRRYKNLRMFLHAEEVPGKVVSNGDMVAIIRLGTDLNENYYEIEKPLILSTSSASSLDVWPEENNLDILMPDLATLKLDRDGAGVSAGDIYSGTASNGLTIRVKGNPTLAQVRTVMLGVKNTTLNDRSVEVWFNELRAVGFDNQGGWAAVVNADTNFADVIDLSLAGRMSTVGFGNVDQRVQERSLEEQKQYNVSTNVQLGKMMPKKWNMQVPMSYSYGEEFIDPKFDPQYQDVVLTEAKSRGSNQAKRNAENAQDYTRRKSISFINVKKNRNPKSDKKPKFYDVENLAVSYSFSEEFHKDYNIERFVNQNLMAGLNYNFNFSPFVIEPFKKSQKLKGKYWKFIKDLNFNPVPKNIAINSKINRNYNLQQSRNLIEGLTAQPELIQRRFLFDWDYTIGFDLTKSLQLNFNATNNYIYDSFGQDEELEIFDKFFTFGRRNQYHQTLNATYKVPINKLPYLSFITSDYAYTADFDWQASSRSTITEDVNGTPVEVSIEDKVGNMIQNANKHTIGATIDFKRFYKTLGLEKLFLKKSKRQAGAKKKGVALGSKPTKSQPIKLKKNASFGKKLLKGTYDVLTSVKRAKINYSRESGTLLQGFRPSVGFLGRSNFDGSLAPTLGFVFGSQTDMLREAISNGWLITRDANAEYFNQNYGRTRNDNLDYNISIKPVKDLTIDLRGNRIKTSNVTQQLDVILRPGGDPTNNNDYEQNPALRAFETGNYSISHFMLGTMFTDGDQLYQNFLDNRATIANRIGSQNPALPNDIDPANTTNAGYKTNGQQVMLPAFLAAYSGTDVNSASTGIFKNIPLPNWTMRYNGLMKFKWFKKNFSSFTLSHSYKSSYTIANFTNNLQYDSGDLSLTNNSGNYQPELLISSATLIDEFSPLIKVDMKMRNSFSLRGEVKKDRSLTLNFNNNTLTDIKGTEYIFGLGYRIKDVKMVTRITGKKETLKGDINIRADVSLRDNLTLIRSVDEQNNQITGGERLFGLKFLADYNLNSNLRASFYYNHNTFDYAISTNFPRQSINAGFNLVYNLGN</sequence>
<keyword evidence="2" id="KW-0732">Signal</keyword>
<feature type="chain" id="PRO_5045162659" evidence="2">
    <location>
        <begin position="24"/>
        <end position="2417"/>
    </location>
</feature>
<keyword evidence="5" id="KW-1185">Reference proteome</keyword>
<evidence type="ECO:0000313" key="4">
    <source>
        <dbReference type="EMBL" id="CAL2079136.1"/>
    </source>
</evidence>
<evidence type="ECO:0000259" key="3">
    <source>
        <dbReference type="Pfam" id="PF14349"/>
    </source>
</evidence>
<evidence type="ECO:0000256" key="1">
    <source>
        <dbReference type="SAM" id="MobiDB-lite"/>
    </source>
</evidence>
<dbReference type="EMBL" id="CAXIXY010000003">
    <property type="protein sequence ID" value="CAL2079136.1"/>
    <property type="molecule type" value="Genomic_DNA"/>
</dbReference>
<dbReference type="NCBIfam" id="TIGR04189">
    <property type="entry name" value="surface_SprA"/>
    <property type="match status" value="1"/>
</dbReference>
<accession>A0ABP1EH05</accession>
<protein>
    <submittedName>
        <fullName evidence="4">Cell surface protein SprA</fullName>
    </submittedName>
</protein>
<evidence type="ECO:0000256" key="2">
    <source>
        <dbReference type="SAM" id="SignalP"/>
    </source>
</evidence>
<feature type="domain" description="Gliding motility protein SprA N-terminal" evidence="3">
    <location>
        <begin position="1127"/>
        <end position="1622"/>
    </location>
</feature>
<gene>
    <name evidence="4" type="ORF">T190607A01A_10813</name>
</gene>
<reference evidence="4 5" key="1">
    <citation type="submission" date="2024-05" db="EMBL/GenBank/DDBJ databases">
        <authorList>
            <person name="Duchaud E."/>
        </authorList>
    </citation>
    <scope>NUCLEOTIDE SEQUENCE [LARGE SCALE GENOMIC DNA]</scope>
    <source>
        <strain evidence="4">Ena-SAMPLE-TAB-13-05-2024-13:56:06:370-140302</strain>
    </source>
</reference>
<feature type="region of interest" description="Disordered" evidence="1">
    <location>
        <begin position="1166"/>
        <end position="1199"/>
    </location>
</feature>
<dbReference type="Pfam" id="PF14349">
    <property type="entry name" value="SprA_N"/>
    <property type="match status" value="2"/>
</dbReference>
<dbReference type="InterPro" id="IPR025684">
    <property type="entry name" value="SprA_N_dom"/>
</dbReference>
<comment type="caution">
    <text evidence="4">The sequence shown here is derived from an EMBL/GenBank/DDBJ whole genome shotgun (WGS) entry which is preliminary data.</text>
</comment>
<dbReference type="InterPro" id="IPR026377">
    <property type="entry name" value="Cell_surface_SprA"/>
</dbReference>
<evidence type="ECO:0000313" key="5">
    <source>
        <dbReference type="Proteomes" id="UP001497416"/>
    </source>
</evidence>
<organism evidence="4 5">
    <name type="scientific">Tenacibaculum platacis</name>
    <dbReference type="NCBI Taxonomy" id="3137852"/>
    <lineage>
        <taxon>Bacteria</taxon>
        <taxon>Pseudomonadati</taxon>
        <taxon>Bacteroidota</taxon>
        <taxon>Flavobacteriia</taxon>
        <taxon>Flavobacteriales</taxon>
        <taxon>Flavobacteriaceae</taxon>
        <taxon>Tenacibaculum</taxon>
    </lineage>
</organism>